<sequence>MIIAVLSAEQTLAARLTADSVRELLPDAELVPVRTEQLPEFHAFLQGNTDPFCLTLRAGTQLLPDFPTYIEKALLSSQTANIGAWRMTKEAGPVRAVGVEYDNEPEEGGYLWRTGLLAKSGFAGRDRLPFPQYMEIELWNRLAAANGAAGLDVKVRAGAGWKVHSPRTPKGQSNEEERRLIRPMLMHQEVVPLEQLPLFSIVMVVHNESPYVPWAIRSVINQSFADWELLIVDDGSEDGTVEAIQTYLEEEYPLSLEPVNRRVQIIRNRINYGKSAGLNQALQASRGRWVVELDGDDWLAPDALAYLQQAAGSADSEQVLWYGDYVEWQELTGGRLMYVGERQFGPPHTASRITAAGHPIAPRCYRADVLRKLGGWAQNDPYNGRLYEDMHQLLRLSPEGPFGHIPLPLYHRRIRSGSITKRYSSEYRKWRAWAAAAYGETELL</sequence>
<evidence type="ECO:0000313" key="2">
    <source>
        <dbReference type="EMBL" id="GGA33744.1"/>
    </source>
</evidence>
<dbReference type="CDD" id="cd00761">
    <property type="entry name" value="Glyco_tranf_GTA_type"/>
    <property type="match status" value="1"/>
</dbReference>
<feature type="domain" description="Glycosyltransferase 2-like" evidence="1">
    <location>
        <begin position="200"/>
        <end position="328"/>
    </location>
</feature>
<dbReference type="PANTHER" id="PTHR43685">
    <property type="entry name" value="GLYCOSYLTRANSFERASE"/>
    <property type="match status" value="1"/>
</dbReference>
<dbReference type="Proteomes" id="UP000609323">
    <property type="component" value="Unassembled WGS sequence"/>
</dbReference>
<name>A0ABQ1FY73_9BACL</name>
<organism evidence="2 3">
    <name type="scientific">Paenibacillus physcomitrellae</name>
    <dbReference type="NCBI Taxonomy" id="1619311"/>
    <lineage>
        <taxon>Bacteria</taxon>
        <taxon>Bacillati</taxon>
        <taxon>Bacillota</taxon>
        <taxon>Bacilli</taxon>
        <taxon>Bacillales</taxon>
        <taxon>Paenibacillaceae</taxon>
        <taxon>Paenibacillus</taxon>
    </lineage>
</organism>
<dbReference type="InterPro" id="IPR029044">
    <property type="entry name" value="Nucleotide-diphossugar_trans"/>
</dbReference>
<dbReference type="SUPFAM" id="SSF53448">
    <property type="entry name" value="Nucleotide-diphospho-sugar transferases"/>
    <property type="match status" value="1"/>
</dbReference>
<dbReference type="InterPro" id="IPR001173">
    <property type="entry name" value="Glyco_trans_2-like"/>
</dbReference>
<accession>A0ABQ1FY73</accession>
<gene>
    <name evidence="2" type="ORF">GCM10010917_18730</name>
</gene>
<evidence type="ECO:0000259" key="1">
    <source>
        <dbReference type="Pfam" id="PF00535"/>
    </source>
</evidence>
<dbReference type="InterPro" id="IPR050834">
    <property type="entry name" value="Glycosyltransf_2"/>
</dbReference>
<dbReference type="Pfam" id="PF00535">
    <property type="entry name" value="Glycos_transf_2"/>
    <property type="match status" value="1"/>
</dbReference>
<reference evidence="3" key="1">
    <citation type="journal article" date="2019" name="Int. J. Syst. Evol. Microbiol.">
        <title>The Global Catalogue of Microorganisms (GCM) 10K type strain sequencing project: providing services to taxonomists for standard genome sequencing and annotation.</title>
        <authorList>
            <consortium name="The Broad Institute Genomics Platform"/>
            <consortium name="The Broad Institute Genome Sequencing Center for Infectious Disease"/>
            <person name="Wu L."/>
            <person name="Ma J."/>
        </authorList>
    </citation>
    <scope>NUCLEOTIDE SEQUENCE [LARGE SCALE GENOMIC DNA]</scope>
    <source>
        <strain evidence="3">CGMCC 1.15044</strain>
    </source>
</reference>
<proteinExistence type="predicted"/>
<dbReference type="PANTHER" id="PTHR43685:SF2">
    <property type="entry name" value="GLYCOSYLTRANSFERASE 2-LIKE DOMAIN-CONTAINING PROTEIN"/>
    <property type="match status" value="1"/>
</dbReference>
<comment type="caution">
    <text evidence="2">The sequence shown here is derived from an EMBL/GenBank/DDBJ whole genome shotgun (WGS) entry which is preliminary data.</text>
</comment>
<keyword evidence="3" id="KW-1185">Reference proteome</keyword>
<dbReference type="RefSeq" id="WP_094094904.1">
    <property type="nucleotide sequence ID" value="NZ_BMHF01000005.1"/>
</dbReference>
<dbReference type="Gene3D" id="3.90.550.10">
    <property type="entry name" value="Spore Coat Polysaccharide Biosynthesis Protein SpsA, Chain A"/>
    <property type="match status" value="1"/>
</dbReference>
<protein>
    <recommendedName>
        <fullName evidence="1">Glycosyltransferase 2-like domain-containing protein</fullName>
    </recommendedName>
</protein>
<evidence type="ECO:0000313" key="3">
    <source>
        <dbReference type="Proteomes" id="UP000609323"/>
    </source>
</evidence>
<dbReference type="EMBL" id="BMHF01000005">
    <property type="protein sequence ID" value="GGA33744.1"/>
    <property type="molecule type" value="Genomic_DNA"/>
</dbReference>